<evidence type="ECO:0000256" key="1">
    <source>
        <dbReference type="ARBA" id="ARBA00023015"/>
    </source>
</evidence>
<evidence type="ECO:0000256" key="3">
    <source>
        <dbReference type="ARBA" id="ARBA00023163"/>
    </source>
</evidence>
<dbReference type="PRINTS" id="PR00038">
    <property type="entry name" value="HTHLUXR"/>
</dbReference>
<organism evidence="6 7">
    <name type="scientific">Sinomicrobium oceani</name>
    <dbReference type="NCBI Taxonomy" id="1150368"/>
    <lineage>
        <taxon>Bacteria</taxon>
        <taxon>Pseudomonadati</taxon>
        <taxon>Bacteroidota</taxon>
        <taxon>Flavobacteriia</taxon>
        <taxon>Flavobacteriales</taxon>
        <taxon>Flavobacteriaceae</taxon>
        <taxon>Sinomicrobium</taxon>
    </lineage>
</organism>
<dbReference type="InterPro" id="IPR036388">
    <property type="entry name" value="WH-like_DNA-bd_sf"/>
</dbReference>
<dbReference type="SMART" id="SM00421">
    <property type="entry name" value="HTH_LUXR"/>
    <property type="match status" value="1"/>
</dbReference>
<feature type="domain" description="HTH luxR-type" evidence="5">
    <location>
        <begin position="400"/>
        <end position="463"/>
    </location>
</feature>
<dbReference type="EMBL" id="FPJE01000043">
    <property type="protein sequence ID" value="SFW77289.1"/>
    <property type="molecule type" value="Genomic_DNA"/>
</dbReference>
<dbReference type="GO" id="GO:0003677">
    <property type="term" value="F:DNA binding"/>
    <property type="evidence" value="ECO:0007669"/>
    <property type="project" value="UniProtKB-KW"/>
</dbReference>
<keyword evidence="3" id="KW-0804">Transcription</keyword>
<dbReference type="PROSITE" id="PS00622">
    <property type="entry name" value="HTH_LUXR_1"/>
    <property type="match status" value="1"/>
</dbReference>
<protein>
    <submittedName>
        <fullName evidence="6">Regulatory protein, luxR family</fullName>
    </submittedName>
</protein>
<feature type="transmembrane region" description="Helical" evidence="4">
    <location>
        <begin position="249"/>
        <end position="270"/>
    </location>
</feature>
<dbReference type="InterPro" id="IPR011623">
    <property type="entry name" value="7TMR_DISM_rcpt_extracell_dom1"/>
</dbReference>
<evidence type="ECO:0000256" key="2">
    <source>
        <dbReference type="ARBA" id="ARBA00023125"/>
    </source>
</evidence>
<dbReference type="OrthoDB" id="9807565at2"/>
<keyword evidence="1" id="KW-0805">Transcription regulation</keyword>
<dbReference type="GO" id="GO:0006355">
    <property type="term" value="P:regulation of DNA-templated transcription"/>
    <property type="evidence" value="ECO:0007669"/>
    <property type="project" value="InterPro"/>
</dbReference>
<dbReference type="AlphaFoldDB" id="A0A1K1RYY2"/>
<reference evidence="6 7" key="1">
    <citation type="submission" date="2016-11" db="EMBL/GenBank/DDBJ databases">
        <authorList>
            <person name="Jaros S."/>
            <person name="Januszkiewicz K."/>
            <person name="Wedrychowicz H."/>
        </authorList>
    </citation>
    <scope>NUCLEOTIDE SEQUENCE [LARGE SCALE GENOMIC DNA]</scope>
    <source>
        <strain evidence="6 7">CGMCC 1.12145</strain>
    </source>
</reference>
<dbReference type="SUPFAM" id="SSF46894">
    <property type="entry name" value="C-terminal effector domain of the bipartite response regulators"/>
    <property type="match status" value="1"/>
</dbReference>
<dbReference type="Pfam" id="PF00196">
    <property type="entry name" value="GerE"/>
    <property type="match status" value="1"/>
</dbReference>
<keyword evidence="4" id="KW-1133">Transmembrane helix</keyword>
<keyword evidence="7" id="KW-1185">Reference proteome</keyword>
<dbReference type="PANTHER" id="PTHR44688:SF25">
    <property type="entry name" value="HTH LUXR-TYPE DOMAIN-CONTAINING PROTEIN"/>
    <property type="match status" value="1"/>
</dbReference>
<dbReference type="InterPro" id="IPR016032">
    <property type="entry name" value="Sig_transdc_resp-reg_C-effctor"/>
</dbReference>
<keyword evidence="4" id="KW-0472">Membrane</keyword>
<dbReference type="Pfam" id="PF07695">
    <property type="entry name" value="7TMR-DISM_7TM"/>
    <property type="match status" value="1"/>
</dbReference>
<dbReference type="PANTHER" id="PTHR44688">
    <property type="entry name" value="DNA-BINDING TRANSCRIPTIONAL ACTIVATOR DEVR_DOSR"/>
    <property type="match status" value="1"/>
</dbReference>
<evidence type="ECO:0000313" key="6">
    <source>
        <dbReference type="EMBL" id="SFW77289.1"/>
    </source>
</evidence>
<feature type="transmembrane region" description="Helical" evidence="4">
    <location>
        <begin position="186"/>
        <end position="202"/>
    </location>
</feature>
<feature type="transmembrane region" description="Helical" evidence="4">
    <location>
        <begin position="157"/>
        <end position="179"/>
    </location>
</feature>
<feature type="transmembrane region" description="Helical" evidence="4">
    <location>
        <begin position="276"/>
        <end position="295"/>
    </location>
</feature>
<evidence type="ECO:0000259" key="5">
    <source>
        <dbReference type="PROSITE" id="PS50043"/>
    </source>
</evidence>
<accession>A0A1K1RYY2</accession>
<dbReference type="Gene3D" id="1.10.10.10">
    <property type="entry name" value="Winged helix-like DNA-binding domain superfamily/Winged helix DNA-binding domain"/>
    <property type="match status" value="1"/>
</dbReference>
<dbReference type="PROSITE" id="PS50043">
    <property type="entry name" value="HTH_LUXR_2"/>
    <property type="match status" value="1"/>
</dbReference>
<dbReference type="Proteomes" id="UP000182248">
    <property type="component" value="Unassembled WGS sequence"/>
</dbReference>
<proteinExistence type="predicted"/>
<feature type="transmembrane region" description="Helical" evidence="4">
    <location>
        <begin position="222"/>
        <end position="240"/>
    </location>
</feature>
<dbReference type="RefSeq" id="WP_139276338.1">
    <property type="nucleotide sequence ID" value="NZ_FPJE01000043.1"/>
</dbReference>
<feature type="transmembrane region" description="Helical" evidence="4">
    <location>
        <begin position="341"/>
        <end position="358"/>
    </location>
</feature>
<gene>
    <name evidence="6" type="ORF">SAMN02927921_04214</name>
</gene>
<feature type="transmembrane region" description="Helical" evidence="4">
    <location>
        <begin position="302"/>
        <end position="321"/>
    </location>
</feature>
<dbReference type="STRING" id="1150368.SAMN02927921_04214"/>
<dbReference type="CDD" id="cd06170">
    <property type="entry name" value="LuxR_C_like"/>
    <property type="match status" value="1"/>
</dbReference>
<dbReference type="InterPro" id="IPR000792">
    <property type="entry name" value="Tscrpt_reg_LuxR_C"/>
</dbReference>
<evidence type="ECO:0000256" key="4">
    <source>
        <dbReference type="SAM" id="Phobius"/>
    </source>
</evidence>
<keyword evidence="4" id="KW-0812">Transmembrane</keyword>
<sequence length="463" mass="54262">MRYFYFGIVFITLLLTPGEAMSHAAILQDGLPEDIAGKEFLPTRYERLDQYKAGDNIYWFRYHLRPEEKNTDLILTISNTNFRAVCFYEYVNGRLRLIGRSGNRYKEETGSFYRYNQLEIRTQASYIYFKADVALYSMIEFSVLPEPVFSSRERLNFLGLGIYYGIVLMAVVFNLIFFIVFKDRRFLTYTLLLSGISLMFLYEDGIVGALIFNTWLLDNYMMITALLNVVFACMFTYHFLELKYRYPEFVWHSVIVLSVAALCLAIYLIYPGDMMLHILHSSNFLVVALCCWAAIRLFRVNVLARFLIITLGIVLLFGVAYNLHQYGVFQGDHFGRSTFKLVSLFEIMTISFAIIYEVKRVMLQNSFYKREINRYVKELSDQEKMFLQQQSQHGIPDIDGIREEFQLTERETEVLMYILEGKTNREIADKLYVSVSTVKFHTGNLYTKLDIKNRTEVLQFVNG</sequence>
<evidence type="ECO:0000313" key="7">
    <source>
        <dbReference type="Proteomes" id="UP000182248"/>
    </source>
</evidence>
<name>A0A1K1RYY2_9FLAO</name>
<keyword evidence="2" id="KW-0238">DNA-binding</keyword>